<dbReference type="SUPFAM" id="SSF46689">
    <property type="entry name" value="Homeodomain-like"/>
    <property type="match status" value="1"/>
</dbReference>
<dbReference type="SMART" id="SM00342">
    <property type="entry name" value="HTH_ARAC"/>
    <property type="match status" value="1"/>
</dbReference>
<dbReference type="PRINTS" id="PR00032">
    <property type="entry name" value="HTHARAC"/>
</dbReference>
<dbReference type="InterPro" id="IPR032687">
    <property type="entry name" value="AraC-type_N"/>
</dbReference>
<dbReference type="Proteomes" id="UP000029443">
    <property type="component" value="Unassembled WGS sequence"/>
</dbReference>
<proteinExistence type="predicted"/>
<accession>A0ABR4WGQ8</accession>
<protein>
    <submittedName>
        <fullName evidence="5">AraC family transcriptional regulator</fullName>
    </submittedName>
</protein>
<dbReference type="EMBL" id="ARXU01000002">
    <property type="protein sequence ID" value="KGD62244.1"/>
    <property type="molecule type" value="Genomic_DNA"/>
</dbReference>
<dbReference type="InterPro" id="IPR009057">
    <property type="entry name" value="Homeodomain-like_sf"/>
</dbReference>
<evidence type="ECO:0000256" key="2">
    <source>
        <dbReference type="ARBA" id="ARBA00023125"/>
    </source>
</evidence>
<keyword evidence="6" id="KW-1185">Reference proteome</keyword>
<evidence type="ECO:0000313" key="6">
    <source>
        <dbReference type="Proteomes" id="UP000029443"/>
    </source>
</evidence>
<sequence>MDVRRAITSVRLQMAYAAEQGLDAQACLAGSDIDPAMLHRPEATIERAQERRVVENLCAQLDDPVRHGLAMGQRYHLSSYGVWGFALLSSPTFRQAVELGVRYLDLTFAFLDIRLEEEQGEAVLILDDSGLPETIRPYLLARDASAVMMVQEELFASRIPLSSLALRLPEQDPAPFTAIFGLPPCFDQSHSQARFVAGLLDMPLPQANPVTARLCEEQCQQLLVQRYRQGGVALRVRRRLLSQPGRFPDMEAMASELGVTSRTLRRQLRTEGTGYRELLDEVRRMLAEQWLILGGLGMEEISDRLGFSELSNFNHAFRRWTGQTPARFRRERQGK</sequence>
<organism evidence="5 6">
    <name type="scientific">Alcanivorax jadensis T9</name>
    <dbReference type="NCBI Taxonomy" id="1177181"/>
    <lineage>
        <taxon>Bacteria</taxon>
        <taxon>Pseudomonadati</taxon>
        <taxon>Pseudomonadota</taxon>
        <taxon>Gammaproteobacteria</taxon>
        <taxon>Oceanospirillales</taxon>
        <taxon>Alcanivoracaceae</taxon>
        <taxon>Alcanivorax</taxon>
    </lineage>
</organism>
<dbReference type="RefSeq" id="WP_035244931.1">
    <property type="nucleotide sequence ID" value="NZ_ARXU01000002.1"/>
</dbReference>
<dbReference type="Gene3D" id="1.10.10.60">
    <property type="entry name" value="Homeodomain-like"/>
    <property type="match status" value="1"/>
</dbReference>
<keyword evidence="2" id="KW-0238">DNA-binding</keyword>
<gene>
    <name evidence="5" type="ORF">T9A_00535</name>
</gene>
<comment type="caution">
    <text evidence="5">The sequence shown here is derived from an EMBL/GenBank/DDBJ whole genome shotgun (WGS) entry which is preliminary data.</text>
</comment>
<name>A0ABR4WGQ8_9GAMM</name>
<keyword evidence="3" id="KW-0804">Transcription</keyword>
<evidence type="ECO:0000313" key="5">
    <source>
        <dbReference type="EMBL" id="KGD62244.1"/>
    </source>
</evidence>
<feature type="domain" description="HTH araC/xylS-type" evidence="4">
    <location>
        <begin position="234"/>
        <end position="331"/>
    </location>
</feature>
<dbReference type="PANTHER" id="PTHR47894:SF1">
    <property type="entry name" value="HTH-TYPE TRANSCRIPTIONAL REGULATOR VQSM"/>
    <property type="match status" value="1"/>
</dbReference>
<dbReference type="Pfam" id="PF12625">
    <property type="entry name" value="Arabinose_bd"/>
    <property type="match status" value="1"/>
</dbReference>
<reference evidence="5 6" key="1">
    <citation type="submission" date="2012-09" db="EMBL/GenBank/DDBJ databases">
        <title>Genome Sequence of alkane-degrading Bacterium Alcanivorax jadensis T9.</title>
        <authorList>
            <person name="Lai Q."/>
            <person name="Shao Z."/>
        </authorList>
    </citation>
    <scope>NUCLEOTIDE SEQUENCE [LARGE SCALE GENOMIC DNA]</scope>
    <source>
        <strain evidence="5 6">T9</strain>
    </source>
</reference>
<dbReference type="PANTHER" id="PTHR47894">
    <property type="entry name" value="HTH-TYPE TRANSCRIPTIONAL REGULATOR GADX"/>
    <property type="match status" value="1"/>
</dbReference>
<dbReference type="PROSITE" id="PS01124">
    <property type="entry name" value="HTH_ARAC_FAMILY_2"/>
    <property type="match status" value="1"/>
</dbReference>
<evidence type="ECO:0000259" key="4">
    <source>
        <dbReference type="PROSITE" id="PS01124"/>
    </source>
</evidence>
<dbReference type="Pfam" id="PF12833">
    <property type="entry name" value="HTH_18"/>
    <property type="match status" value="1"/>
</dbReference>
<dbReference type="InterPro" id="IPR020449">
    <property type="entry name" value="Tscrpt_reg_AraC-type_HTH"/>
</dbReference>
<keyword evidence="1" id="KW-0805">Transcription regulation</keyword>
<evidence type="ECO:0000256" key="3">
    <source>
        <dbReference type="ARBA" id="ARBA00023163"/>
    </source>
</evidence>
<evidence type="ECO:0000256" key="1">
    <source>
        <dbReference type="ARBA" id="ARBA00023015"/>
    </source>
</evidence>
<dbReference type="InterPro" id="IPR018060">
    <property type="entry name" value="HTH_AraC"/>
</dbReference>